<gene>
    <name evidence="6" type="ORF">JD82_04343</name>
</gene>
<comment type="cofactor">
    <cofactor evidence="1">
        <name>FAD</name>
        <dbReference type="ChEBI" id="CHEBI:57692"/>
    </cofactor>
</comment>
<dbReference type="AlphaFoldDB" id="A0A660CG99"/>
<dbReference type="InterPro" id="IPR002938">
    <property type="entry name" value="FAD-bd"/>
</dbReference>
<evidence type="ECO:0000256" key="4">
    <source>
        <dbReference type="ARBA" id="ARBA00022827"/>
    </source>
</evidence>
<dbReference type="Gene3D" id="3.30.70.2450">
    <property type="match status" value="1"/>
</dbReference>
<reference evidence="6 7" key="1">
    <citation type="submission" date="2019-07" db="EMBL/GenBank/DDBJ databases">
        <title>R&amp;d 2014.</title>
        <authorList>
            <person name="Klenk H.-P."/>
        </authorList>
    </citation>
    <scope>NUCLEOTIDE SEQUENCE [LARGE SCALE GENOMIC DNA]</scope>
    <source>
        <strain evidence="6 7">DSM 43194</strain>
    </source>
</reference>
<evidence type="ECO:0000313" key="7">
    <source>
        <dbReference type="Proteomes" id="UP000317303"/>
    </source>
</evidence>
<dbReference type="Pfam" id="PF01494">
    <property type="entry name" value="FAD_binding_3"/>
    <property type="match status" value="1"/>
</dbReference>
<evidence type="ECO:0000256" key="2">
    <source>
        <dbReference type="ARBA" id="ARBA00007801"/>
    </source>
</evidence>
<proteinExistence type="inferred from homology"/>
<dbReference type="InterPro" id="IPR050641">
    <property type="entry name" value="RIFMO-like"/>
</dbReference>
<comment type="caution">
    <text evidence="6">The sequence shown here is derived from an EMBL/GenBank/DDBJ whole genome shotgun (WGS) entry which is preliminary data.</text>
</comment>
<dbReference type="GO" id="GO:0071949">
    <property type="term" value="F:FAD binding"/>
    <property type="evidence" value="ECO:0007669"/>
    <property type="project" value="InterPro"/>
</dbReference>
<protein>
    <submittedName>
        <fullName evidence="6">2-polyprenyl-6-methoxyphenol hydroxylase-like FAD-dependent oxidoreductase</fullName>
    </submittedName>
</protein>
<dbReference type="PANTHER" id="PTHR43004">
    <property type="entry name" value="TRK SYSTEM POTASSIUM UPTAKE PROTEIN"/>
    <property type="match status" value="1"/>
</dbReference>
<name>A0A660CG99_9PSEU</name>
<dbReference type="Gene3D" id="3.40.30.120">
    <property type="match status" value="1"/>
</dbReference>
<keyword evidence="3" id="KW-0285">Flavoprotein</keyword>
<accession>A0A660CG99</accession>
<evidence type="ECO:0000259" key="5">
    <source>
        <dbReference type="Pfam" id="PF01494"/>
    </source>
</evidence>
<dbReference type="Proteomes" id="UP000317303">
    <property type="component" value="Unassembled WGS sequence"/>
</dbReference>
<dbReference type="InterPro" id="IPR036249">
    <property type="entry name" value="Thioredoxin-like_sf"/>
</dbReference>
<dbReference type="InterPro" id="IPR036188">
    <property type="entry name" value="FAD/NAD-bd_sf"/>
</dbReference>
<dbReference type="EMBL" id="VLJV01000001">
    <property type="protein sequence ID" value="TWH22462.1"/>
    <property type="molecule type" value="Genomic_DNA"/>
</dbReference>
<dbReference type="GO" id="GO:0016709">
    <property type="term" value="F:oxidoreductase activity, acting on paired donors, with incorporation or reduction of molecular oxygen, NAD(P)H as one donor, and incorporation of one atom of oxygen"/>
    <property type="evidence" value="ECO:0007669"/>
    <property type="project" value="UniProtKB-ARBA"/>
</dbReference>
<dbReference type="SUPFAM" id="SSF51905">
    <property type="entry name" value="FAD/NAD(P)-binding domain"/>
    <property type="match status" value="1"/>
</dbReference>
<dbReference type="SUPFAM" id="SSF52833">
    <property type="entry name" value="Thioredoxin-like"/>
    <property type="match status" value="1"/>
</dbReference>
<evidence type="ECO:0000313" key="6">
    <source>
        <dbReference type="EMBL" id="TWH22462.1"/>
    </source>
</evidence>
<keyword evidence="7" id="KW-1185">Reference proteome</keyword>
<organism evidence="6 7">
    <name type="scientific">Prauserella rugosa</name>
    <dbReference type="NCBI Taxonomy" id="43354"/>
    <lineage>
        <taxon>Bacteria</taxon>
        <taxon>Bacillati</taxon>
        <taxon>Actinomycetota</taxon>
        <taxon>Actinomycetes</taxon>
        <taxon>Pseudonocardiales</taxon>
        <taxon>Pseudonocardiaceae</taxon>
        <taxon>Prauserella</taxon>
    </lineage>
</organism>
<dbReference type="NCBIfam" id="NF004832">
    <property type="entry name" value="PRK06184.1"/>
    <property type="match status" value="1"/>
</dbReference>
<keyword evidence="4" id="KW-0274">FAD</keyword>
<feature type="domain" description="FAD-binding" evidence="5">
    <location>
        <begin position="4"/>
        <end position="334"/>
    </location>
</feature>
<comment type="similarity">
    <text evidence="2">Belongs to the PheA/TfdB FAD monooxygenase family.</text>
</comment>
<evidence type="ECO:0000256" key="3">
    <source>
        <dbReference type="ARBA" id="ARBA00022630"/>
    </source>
</evidence>
<dbReference type="Gene3D" id="3.50.50.60">
    <property type="entry name" value="FAD/NAD(P)-binding domain"/>
    <property type="match status" value="1"/>
</dbReference>
<dbReference type="OrthoDB" id="8670884at2"/>
<dbReference type="RefSeq" id="WP_051757957.1">
    <property type="nucleotide sequence ID" value="NZ_JOIJ01000013.1"/>
</dbReference>
<dbReference type="PANTHER" id="PTHR43004:SF19">
    <property type="entry name" value="BINDING MONOOXYGENASE, PUTATIVE (JCVI)-RELATED"/>
    <property type="match status" value="1"/>
</dbReference>
<dbReference type="PRINTS" id="PR00420">
    <property type="entry name" value="RNGMNOXGNASE"/>
</dbReference>
<sequence>MNPDVLVAGAGPTGLTLAIELARRDVPVRIVDAAERPLGGSKGDGLQPRTLEVFDDLGVLDAVFDAGRAVPDLHTYVDGVFTEVRRIAPWQEPTPDVPYPNGWMLGQARTEEILRGRLSDLGVTVEPATAVTGFVQDDDGVTTSLSTGETVRSAYLVGADGGRSTVRKTLGIPFDGTTDESIRALVADVRADALDHSVGHWFHSSADPAGGVGLTPLAGGRHFQLVTPPVDDATDAPTLDALQTALDATGADVRLTELAWSTLWRVNVRLARHFRKGRVFLAGDSAHVHPPTGGQGLNTGVQDAYNLGWKLAEGSVALLDTYETERRAVAQDVLGLSTRLLRKHVDGAADAHERGTETRQLGISYRTKNDSAGGICAGDRAPDAPLRDPEGRLVRLFDLFRGPHPTTLVFGDGPLPDGAHVHRIGRAASTEDTGLGGLVDVDGHAFATYGAGNGMRVEIRPDGYIAAVTRPEPMGAPAPAAQTTTR</sequence>
<evidence type="ECO:0000256" key="1">
    <source>
        <dbReference type="ARBA" id="ARBA00001974"/>
    </source>
</evidence>